<dbReference type="AlphaFoldDB" id="A0A8H4ENT8"/>
<accession>A0A8H4ENT8</accession>
<dbReference type="OrthoDB" id="2225686at2759"/>
<dbReference type="EMBL" id="WTPW01000296">
    <property type="protein sequence ID" value="KAF0525699.1"/>
    <property type="molecule type" value="Genomic_DNA"/>
</dbReference>
<reference evidence="1 2" key="1">
    <citation type="journal article" date="2019" name="Environ. Microbiol.">
        <title>At the nexus of three kingdoms: the genome of the mycorrhizal fungus Gigaspora margarita provides insights into plant, endobacterial and fungal interactions.</title>
        <authorList>
            <person name="Venice F."/>
            <person name="Ghignone S."/>
            <person name="Salvioli di Fossalunga A."/>
            <person name="Amselem J."/>
            <person name="Novero M."/>
            <person name="Xianan X."/>
            <person name="Sedzielewska Toro K."/>
            <person name="Morin E."/>
            <person name="Lipzen A."/>
            <person name="Grigoriev I.V."/>
            <person name="Henrissat B."/>
            <person name="Martin F.M."/>
            <person name="Bonfante P."/>
        </authorList>
    </citation>
    <scope>NUCLEOTIDE SEQUENCE [LARGE SCALE GENOMIC DNA]</scope>
    <source>
        <strain evidence="1 2">BEG34</strain>
    </source>
</reference>
<organism evidence="1 2">
    <name type="scientific">Gigaspora margarita</name>
    <dbReference type="NCBI Taxonomy" id="4874"/>
    <lineage>
        <taxon>Eukaryota</taxon>
        <taxon>Fungi</taxon>
        <taxon>Fungi incertae sedis</taxon>
        <taxon>Mucoromycota</taxon>
        <taxon>Glomeromycotina</taxon>
        <taxon>Glomeromycetes</taxon>
        <taxon>Diversisporales</taxon>
        <taxon>Gigasporaceae</taxon>
        <taxon>Gigaspora</taxon>
    </lineage>
</organism>
<evidence type="ECO:0000313" key="1">
    <source>
        <dbReference type="EMBL" id="KAF0525699.1"/>
    </source>
</evidence>
<sequence length="507" mass="58953">MGIWSCDFSDSFTWCIDLIYYKKKLSTFSFNLALRYPAFWESMKKPSLIKFLEFRLRKGNLSDSKTEHRHYSEELDTITEYLSDSSPSSTTLPNAVWQWERTAFLLVSIMLVGEHYVSGPVTTTHKLLCQMLFGSGKNRVSNDKSSKKVKDSWELHEVIQSENRRRNESVSSLSDIEIVPNCPAIINDAIGLELGPLPRKESRWFINETDISERWHLFKEKSLELPKQHCPLIVEVFGDELLITMHEDIIQRLIKQETEFDNELLMKLVRIVKHLQWKKITRDDAVSELQILIVERSYGERAILKAIRNMSNKETVESKARKPVGRAKQPDAIINEIDQLSWSLSKGHGEAKIQEEMNNLYLLCTDLFRIVIFNKDAIDFYKMTCMLEFQVVGEFPTVPFFFRSHITEQLFCIPGHHITFYLTTLLCDALYVMVEVGHVDVPMSLEQVPAFLTSLDTLLIILNTYWSNCIMSTEKKEPSRRSTLATPSFKEMVSKSRNRHRPCQLRF</sequence>
<dbReference type="Proteomes" id="UP000439903">
    <property type="component" value="Unassembled WGS sequence"/>
</dbReference>
<proteinExistence type="predicted"/>
<name>A0A8H4ENT8_GIGMA</name>
<evidence type="ECO:0000313" key="2">
    <source>
        <dbReference type="Proteomes" id="UP000439903"/>
    </source>
</evidence>
<comment type="caution">
    <text evidence="1">The sequence shown here is derived from an EMBL/GenBank/DDBJ whole genome shotgun (WGS) entry which is preliminary data.</text>
</comment>
<gene>
    <name evidence="1" type="ORF">F8M41_014385</name>
</gene>
<protein>
    <submittedName>
        <fullName evidence="1">C2h2-type zinc finger transcription factor</fullName>
    </submittedName>
</protein>
<keyword evidence="2" id="KW-1185">Reference proteome</keyword>